<evidence type="ECO:0008006" key="4">
    <source>
        <dbReference type="Google" id="ProtNLM"/>
    </source>
</evidence>
<dbReference type="RefSeq" id="WP_179427109.1">
    <property type="nucleotide sequence ID" value="NZ_JACBZP010000001.1"/>
</dbReference>
<evidence type="ECO:0000313" key="3">
    <source>
        <dbReference type="Proteomes" id="UP000539111"/>
    </source>
</evidence>
<sequence>MTGQSRRGGECAQTTVGLFRAIDVAAFVTALVARLRAAGVRVDVTGSEAFARGWHASETGTSPGGSPRSRLYWVARITLVRDSADLPTFDAVFAAIFDLSSTAEGHTHAQPAGRSGSTNDVYVPVRPDTRRADQRDEPREETGAGLPWATLPAVTGPADHGTARLTIRSPSGAEATSGAPFGGVNDEELARLIGALARSRWPVRRSRRRRTSSGGTRIALRETLARARRYGWEPMELARDRPVHRPRPVVFLCDVSQSMQPHAAMYLQFMRALALTTDCEVFAFATSLTRLTPAMRRRSAAEAVAEAADEVVDRFGGTRIATNITAMLRSVHGCRTRGGVVIIASDGWDHDDPDELGAAMVRLHRRAHTVVWMNPRADAPGFAPLVGSMRAALPYCDSFLPAGDLGGLADVIDAVAATA</sequence>
<reference evidence="2 3" key="1">
    <citation type="submission" date="2020-07" db="EMBL/GenBank/DDBJ databases">
        <title>Sequencing the genomes of 1000 actinobacteria strains.</title>
        <authorList>
            <person name="Klenk H.-P."/>
        </authorList>
    </citation>
    <scope>NUCLEOTIDE SEQUENCE [LARGE SCALE GENOMIC DNA]</scope>
    <source>
        <strain evidence="2 3">DSM 26341</strain>
    </source>
</reference>
<dbReference type="AlphaFoldDB" id="A0A7Z0ACJ6"/>
<dbReference type="Pfam" id="PF05762">
    <property type="entry name" value="VWA_CoxE"/>
    <property type="match status" value="1"/>
</dbReference>
<name>A0A7Z0ACJ6_9MICO</name>
<feature type="compositionally biased region" description="Basic and acidic residues" evidence="1">
    <location>
        <begin position="127"/>
        <end position="142"/>
    </location>
</feature>
<dbReference type="Proteomes" id="UP000539111">
    <property type="component" value="Unassembled WGS sequence"/>
</dbReference>
<dbReference type="Gene3D" id="3.40.50.410">
    <property type="entry name" value="von Willebrand factor, type A domain"/>
    <property type="match status" value="1"/>
</dbReference>
<dbReference type="EMBL" id="JACBZP010000001">
    <property type="protein sequence ID" value="NYI67258.1"/>
    <property type="molecule type" value="Genomic_DNA"/>
</dbReference>
<organism evidence="2 3">
    <name type="scientific">Spelaeicoccus albus</name>
    <dbReference type="NCBI Taxonomy" id="1280376"/>
    <lineage>
        <taxon>Bacteria</taxon>
        <taxon>Bacillati</taxon>
        <taxon>Actinomycetota</taxon>
        <taxon>Actinomycetes</taxon>
        <taxon>Micrococcales</taxon>
        <taxon>Brevibacteriaceae</taxon>
        <taxon>Spelaeicoccus</taxon>
    </lineage>
</organism>
<dbReference type="PANTHER" id="PTHR39338:SF6">
    <property type="entry name" value="BLL5662 PROTEIN"/>
    <property type="match status" value="1"/>
</dbReference>
<dbReference type="SUPFAM" id="SSF53300">
    <property type="entry name" value="vWA-like"/>
    <property type="match status" value="1"/>
</dbReference>
<accession>A0A7Z0ACJ6</accession>
<dbReference type="CDD" id="cd00198">
    <property type="entry name" value="vWFA"/>
    <property type="match status" value="1"/>
</dbReference>
<dbReference type="InterPro" id="IPR036465">
    <property type="entry name" value="vWFA_dom_sf"/>
</dbReference>
<comment type="caution">
    <text evidence="2">The sequence shown here is derived from an EMBL/GenBank/DDBJ whole genome shotgun (WGS) entry which is preliminary data.</text>
</comment>
<evidence type="ECO:0000256" key="1">
    <source>
        <dbReference type="SAM" id="MobiDB-lite"/>
    </source>
</evidence>
<dbReference type="InterPro" id="IPR008912">
    <property type="entry name" value="Uncharacterised_CoxE"/>
</dbReference>
<gene>
    <name evidence="2" type="ORF">BJY26_001564</name>
</gene>
<feature type="region of interest" description="Disordered" evidence="1">
    <location>
        <begin position="106"/>
        <end position="153"/>
    </location>
</feature>
<keyword evidence="3" id="KW-1185">Reference proteome</keyword>
<dbReference type="PIRSF" id="PIRSF010256">
    <property type="entry name" value="CoxE_vWa"/>
    <property type="match status" value="1"/>
</dbReference>
<dbReference type="InterPro" id="IPR011195">
    <property type="entry name" value="UCP010256"/>
</dbReference>
<proteinExistence type="predicted"/>
<dbReference type="PANTHER" id="PTHR39338">
    <property type="entry name" value="BLL5662 PROTEIN-RELATED"/>
    <property type="match status" value="1"/>
</dbReference>
<protein>
    <recommendedName>
        <fullName evidence="4">VWFA domain-containing protein</fullName>
    </recommendedName>
</protein>
<evidence type="ECO:0000313" key="2">
    <source>
        <dbReference type="EMBL" id="NYI67258.1"/>
    </source>
</evidence>